<dbReference type="AlphaFoldDB" id="A0A6G1LFR7"/>
<dbReference type="Proteomes" id="UP000799436">
    <property type="component" value="Unassembled WGS sequence"/>
</dbReference>
<keyword evidence="3" id="KW-1185">Reference proteome</keyword>
<reference evidence="2" key="1">
    <citation type="journal article" date="2020" name="Stud. Mycol.">
        <title>101 Dothideomycetes genomes: a test case for predicting lifestyles and emergence of pathogens.</title>
        <authorList>
            <person name="Haridas S."/>
            <person name="Albert R."/>
            <person name="Binder M."/>
            <person name="Bloem J."/>
            <person name="Labutti K."/>
            <person name="Salamov A."/>
            <person name="Andreopoulos B."/>
            <person name="Baker S."/>
            <person name="Barry K."/>
            <person name="Bills G."/>
            <person name="Bluhm B."/>
            <person name="Cannon C."/>
            <person name="Castanera R."/>
            <person name="Culley D."/>
            <person name="Daum C."/>
            <person name="Ezra D."/>
            <person name="Gonzalez J."/>
            <person name="Henrissat B."/>
            <person name="Kuo A."/>
            <person name="Liang C."/>
            <person name="Lipzen A."/>
            <person name="Lutzoni F."/>
            <person name="Magnuson J."/>
            <person name="Mondo S."/>
            <person name="Nolan M."/>
            <person name="Ohm R."/>
            <person name="Pangilinan J."/>
            <person name="Park H.-J."/>
            <person name="Ramirez L."/>
            <person name="Alfaro M."/>
            <person name="Sun H."/>
            <person name="Tritt A."/>
            <person name="Yoshinaga Y."/>
            <person name="Zwiers L.-H."/>
            <person name="Turgeon B."/>
            <person name="Goodwin S."/>
            <person name="Spatafora J."/>
            <person name="Crous P."/>
            <person name="Grigoriev I."/>
        </authorList>
    </citation>
    <scope>NUCLEOTIDE SEQUENCE</scope>
    <source>
        <strain evidence="2">CBS 116005</strain>
    </source>
</reference>
<protein>
    <submittedName>
        <fullName evidence="2">Uncharacterized protein</fullName>
    </submittedName>
</protein>
<name>A0A6G1LFR7_9PEZI</name>
<evidence type="ECO:0000256" key="1">
    <source>
        <dbReference type="SAM" id="MobiDB-lite"/>
    </source>
</evidence>
<organism evidence="2 3">
    <name type="scientific">Teratosphaeria nubilosa</name>
    <dbReference type="NCBI Taxonomy" id="161662"/>
    <lineage>
        <taxon>Eukaryota</taxon>
        <taxon>Fungi</taxon>
        <taxon>Dikarya</taxon>
        <taxon>Ascomycota</taxon>
        <taxon>Pezizomycotina</taxon>
        <taxon>Dothideomycetes</taxon>
        <taxon>Dothideomycetidae</taxon>
        <taxon>Mycosphaerellales</taxon>
        <taxon>Teratosphaeriaceae</taxon>
        <taxon>Teratosphaeria</taxon>
    </lineage>
</organism>
<gene>
    <name evidence="2" type="ORF">EJ03DRAFT_29495</name>
</gene>
<evidence type="ECO:0000313" key="2">
    <source>
        <dbReference type="EMBL" id="KAF2771442.1"/>
    </source>
</evidence>
<evidence type="ECO:0000313" key="3">
    <source>
        <dbReference type="Proteomes" id="UP000799436"/>
    </source>
</evidence>
<feature type="compositionally biased region" description="Basic and acidic residues" evidence="1">
    <location>
        <begin position="1"/>
        <end position="13"/>
    </location>
</feature>
<proteinExistence type="predicted"/>
<accession>A0A6G1LFR7</accession>
<dbReference type="OrthoDB" id="10313019at2759"/>
<sequence length="404" mass="43724">MHDMRCVRQEGRRARVTASHARGDPSFTFSTAPSTHAGAGHAYSSSTCRAQRNAVPIRVPHRHLSDSVVNARSYAKVAGATGSRTSVSNASICFDPLRSSSPSSTNQVPPLFFISIQPDLFRSLLTRHSVKMHVYKTTFLSVTAIGTLMVSAAPTNSATGTVAASSATSTILPAAEPTWAARRIGGVTYDDPNFEGFEVPVGLGDGHFLTTAHENGTFTHVKVTDENWEEVYGAPKSTVNPDFNVTAAALDIIKRDNPEHYEKLMSKRSYSDYTQWASLSGGNCFLPTISSTDHNNAVYGMLNLDNGACNYQTVKKNSLASYISGNAAAAMCNYGNAQMCKPEEMLAAMMMMFPNGEPYCPKYTWWNDNNTWKKGYSVDAACQVICPKEGRGFGMGGSCAELKL</sequence>
<dbReference type="EMBL" id="ML995819">
    <property type="protein sequence ID" value="KAF2771442.1"/>
    <property type="molecule type" value="Genomic_DNA"/>
</dbReference>
<feature type="region of interest" description="Disordered" evidence="1">
    <location>
        <begin position="1"/>
        <end position="43"/>
    </location>
</feature>